<dbReference type="Pfam" id="PF04977">
    <property type="entry name" value="DivIC"/>
    <property type="match status" value="1"/>
</dbReference>
<keyword evidence="2" id="KW-0472">Membrane</keyword>
<feature type="coiled-coil region" evidence="1">
    <location>
        <begin position="50"/>
        <end position="77"/>
    </location>
</feature>
<accession>A0ABN1EQ12</accession>
<comment type="caution">
    <text evidence="3">The sequence shown here is derived from an EMBL/GenBank/DDBJ whole genome shotgun (WGS) entry which is preliminary data.</text>
</comment>
<keyword evidence="2" id="KW-1133">Transmembrane helix</keyword>
<dbReference type="Proteomes" id="UP001499951">
    <property type="component" value="Unassembled WGS sequence"/>
</dbReference>
<keyword evidence="1" id="KW-0175">Coiled coil</keyword>
<evidence type="ECO:0000313" key="4">
    <source>
        <dbReference type="Proteomes" id="UP001499951"/>
    </source>
</evidence>
<reference evidence="4" key="1">
    <citation type="journal article" date="2019" name="Int. J. Syst. Evol. Microbiol.">
        <title>The Global Catalogue of Microorganisms (GCM) 10K type strain sequencing project: providing services to taxonomists for standard genome sequencing and annotation.</title>
        <authorList>
            <consortium name="The Broad Institute Genomics Platform"/>
            <consortium name="The Broad Institute Genome Sequencing Center for Infectious Disease"/>
            <person name="Wu L."/>
            <person name="Ma J."/>
        </authorList>
    </citation>
    <scope>NUCLEOTIDE SEQUENCE [LARGE SCALE GENOMIC DNA]</scope>
    <source>
        <strain evidence="4">JCM 15089</strain>
    </source>
</reference>
<evidence type="ECO:0000256" key="2">
    <source>
        <dbReference type="SAM" id="Phobius"/>
    </source>
</evidence>
<dbReference type="InterPro" id="IPR007060">
    <property type="entry name" value="FtsL/DivIC"/>
</dbReference>
<evidence type="ECO:0000313" key="3">
    <source>
        <dbReference type="EMBL" id="GAA0571321.1"/>
    </source>
</evidence>
<sequence>MSVMRIRPSIVRIIGWLTVPATLGVAAYFGTFALYGERGYAQLIDIRTELVEKHSQLAQLTDQRERLEHRIQLLKAGDPDLVEELARTKLMDGAPGQVAIPRQRH</sequence>
<name>A0ABN1EQ12_9PROT</name>
<keyword evidence="4" id="KW-1185">Reference proteome</keyword>
<dbReference type="EMBL" id="BAAADD010000005">
    <property type="protein sequence ID" value="GAA0571321.1"/>
    <property type="molecule type" value="Genomic_DNA"/>
</dbReference>
<organism evidence="3 4">
    <name type="scientific">Rhizomicrobium electricum</name>
    <dbReference type="NCBI Taxonomy" id="480070"/>
    <lineage>
        <taxon>Bacteria</taxon>
        <taxon>Pseudomonadati</taxon>
        <taxon>Pseudomonadota</taxon>
        <taxon>Alphaproteobacteria</taxon>
        <taxon>Micropepsales</taxon>
        <taxon>Micropepsaceae</taxon>
        <taxon>Rhizomicrobium</taxon>
    </lineage>
</organism>
<evidence type="ECO:0000256" key="1">
    <source>
        <dbReference type="SAM" id="Coils"/>
    </source>
</evidence>
<feature type="transmembrane region" description="Helical" evidence="2">
    <location>
        <begin position="13"/>
        <end position="35"/>
    </location>
</feature>
<keyword evidence="2" id="KW-0812">Transmembrane</keyword>
<gene>
    <name evidence="3" type="ORF">GCM10008942_20030</name>
</gene>
<proteinExistence type="predicted"/>
<protein>
    <recommendedName>
        <fullName evidence="5">Septum formation initiator</fullName>
    </recommendedName>
</protein>
<evidence type="ECO:0008006" key="5">
    <source>
        <dbReference type="Google" id="ProtNLM"/>
    </source>
</evidence>